<evidence type="ECO:0000313" key="2">
    <source>
        <dbReference type="Proteomes" id="UP000068210"/>
    </source>
</evidence>
<name>A0A0C4WY28_9GAMM</name>
<sequence>MFDGGHLLQAMALDIERFFNNSYRFRYRVYGSKNMSTAENGSPLAVYAQDVGLKEIENLKDACLILLIGCHEAAHALNRHNLIKSTSEINAIKDDISLEVFADFFGAKLFQTLVLIGRETRILFKRCGYKKLQTLYDDMGDALEILYRSYYQWGESSGRYESSLSRVGLCVAGVNSVLDRFLGVDPYRSFMIFEKLHKGTNLNDQRKPYLADKEIPHHAGMLMAKVQDGNSMFPGIYPEISYLLGGYSYITDAEEKQAYVRAKQAELRRYGIEIPE</sequence>
<geneLocation type="plasmid" evidence="1 2">
    <name>pAcX50f</name>
</geneLocation>
<dbReference type="RefSeq" id="WP_144411660.1">
    <property type="nucleotide sequence ID" value="NZ_CP010421.1"/>
</dbReference>
<protein>
    <submittedName>
        <fullName evidence="1">Uncharacterized protein</fullName>
    </submittedName>
</protein>
<keyword evidence="1" id="KW-0614">Plasmid</keyword>
<gene>
    <name evidence="1" type="ORF">Achr_f1930</name>
</gene>
<organism evidence="1 2">
    <name type="scientific">Azotobacter chroococcum NCIMB 8003</name>
    <dbReference type="NCBI Taxonomy" id="1328314"/>
    <lineage>
        <taxon>Bacteria</taxon>
        <taxon>Pseudomonadati</taxon>
        <taxon>Pseudomonadota</taxon>
        <taxon>Gammaproteobacteria</taxon>
        <taxon>Pseudomonadales</taxon>
        <taxon>Pseudomonadaceae</taxon>
        <taxon>Azotobacter</taxon>
    </lineage>
</organism>
<dbReference type="HOGENOM" id="CLU_1007039_0_0_6"/>
<dbReference type="KEGG" id="acx:Achr_f1930"/>
<dbReference type="AlphaFoldDB" id="A0A0C4WY28"/>
<proteinExistence type="predicted"/>
<accession>A0A0C4WY28</accession>
<keyword evidence="2" id="KW-1185">Reference proteome</keyword>
<dbReference type="EMBL" id="CP010421">
    <property type="protein sequence ID" value="AJE23887.1"/>
    <property type="molecule type" value="Genomic_DNA"/>
</dbReference>
<reference evidence="1 2" key="1">
    <citation type="journal article" date="2015" name="PLoS ONE">
        <title>Azotobacter Genomes: The Genome of Azotobacter chroococcum NCIMB 8003 (ATCC 4412).</title>
        <authorList>
            <person name="Robson R.L."/>
            <person name="Jones R."/>
            <person name="Robson R.M."/>
            <person name="Schwartz A."/>
            <person name="Richardson T.H."/>
        </authorList>
    </citation>
    <scope>NUCLEOTIDE SEQUENCE [LARGE SCALE GENOMIC DNA]</scope>
    <source>
        <strain evidence="1 2">NCIMB 8003</strain>
        <plasmid evidence="2">Plasmid pAcX50f</plasmid>
    </source>
</reference>
<evidence type="ECO:0000313" key="1">
    <source>
        <dbReference type="EMBL" id="AJE23887.1"/>
    </source>
</evidence>
<dbReference type="Proteomes" id="UP000068210">
    <property type="component" value="Plasmid pAcX50f"/>
</dbReference>